<dbReference type="Pfam" id="PF06744">
    <property type="entry name" value="IcmF_C"/>
    <property type="match status" value="1"/>
</dbReference>
<dbReference type="InterPro" id="IPR053156">
    <property type="entry name" value="T6SS_TssM-like"/>
</dbReference>
<protein>
    <recommendedName>
        <fullName evidence="7">Type VI secretion protein VasK</fullName>
    </recommendedName>
</protein>
<evidence type="ECO:0000259" key="2">
    <source>
        <dbReference type="Pfam" id="PF06744"/>
    </source>
</evidence>
<evidence type="ECO:0000313" key="5">
    <source>
        <dbReference type="EMBL" id="OLS62632.1"/>
    </source>
</evidence>
<dbReference type="Pfam" id="PF21070">
    <property type="entry name" value="IcmF_helical"/>
    <property type="match status" value="1"/>
</dbReference>
<evidence type="ECO:0000259" key="4">
    <source>
        <dbReference type="Pfam" id="PF21070"/>
    </source>
</evidence>
<organism evidence="5 6">
    <name type="scientific">Pseudomonas putida</name>
    <name type="common">Arthrobacter siderocapsulatus</name>
    <dbReference type="NCBI Taxonomy" id="303"/>
    <lineage>
        <taxon>Bacteria</taxon>
        <taxon>Pseudomonadati</taxon>
        <taxon>Pseudomonadota</taxon>
        <taxon>Gammaproteobacteria</taxon>
        <taxon>Pseudomonadales</taxon>
        <taxon>Pseudomonadaceae</taxon>
        <taxon>Pseudomonas</taxon>
    </lineage>
</organism>
<evidence type="ECO:0000259" key="3">
    <source>
        <dbReference type="Pfam" id="PF06761"/>
    </source>
</evidence>
<dbReference type="Proteomes" id="UP000186736">
    <property type="component" value="Unassembled WGS sequence"/>
</dbReference>
<name>A0A1Q9R5Q9_PSEPU</name>
<evidence type="ECO:0000313" key="6">
    <source>
        <dbReference type="Proteomes" id="UP000186736"/>
    </source>
</evidence>
<feature type="transmembrane region" description="Helical" evidence="1">
    <location>
        <begin position="47"/>
        <end position="66"/>
    </location>
</feature>
<sequence length="1107" mass="124851">MTQAAETPTFSPLHTVLLLAAALTLIVAVVAGGWYLADPQRTPWHELLLMAGLAWILLFIVVLLIWQTLHDGVRRLVNHDPVAPPPPPLKKPENPKVNLVQTLRDLYGPFWRRKTRLLLIAGEPAEIEAIAPGLTEQRWLVGEHTVLLWAGSLRNDPAPADLALWRELSRWRGLDGMVWALTREQSLDPDGMGVCQKGLGALAKALHWHLPLYLWEVRTSKWSQDGRETQPVGCLLPAKATTASLEDQLTALVEPLRVTGLAQMRKNMNHDFLLRLSNDLHHNGIPRWLTVLRPWLVSGIRGVDLRGLWFGPVFAPRTDDKLGHLWITEKPWQALIDDKTRPRRFGWQAPRIAYAAFMVFALVWGAGMALSFTTNRQQILDVQTLLTTLDQAGQGDAQLLALHELVRQLDRLDYRSQEGPPWYLRFGLSHNQDLLDTLWPRYVELNARLLRDPAVALLQARLDALVRLPPDSPERARRASQSYEQLKAWLMMARPEKVDPGYLVRVMGELEPEREGISPGAWDTLAPGLWKFYAEHLEAHPTANLDPLLLGQARQVLLGQLGQRNAEATLYQQVLERATSHYPDLHLNQMLGDTEATLFTTPKSVPGVFTREAWEGEIRKAIDDIAEARREEIDWVLSDNHGEVASDLTPEVLKQRLTTRYFRDYSSAWLAFLNSLRWQRAGSLSEVIDQLTVMSDVRLSPLLALMDTLAWQGRAGTREQALADSLLQSAQELLGKDKDKTQLVERVAAHLDSPLDDTFGPLLAVLGKEEAQRGEERLTLQAFLTRVTRVRLKLQQISNAADPRESTQALAQTVFQGKSVDLSDTRAYGSLLSASLGAEWGSMGETLFVQPLDEAWQRVLQPAAASLNNQWQRSIVDEWRRSFDGRYPFAGTDSDVSLPMLGQMIRSDSGRIDQFLSAQLNGVMRKEGSRWVADPQHSQGLRFNPRFLEAVNQLSHLSDVLYTPDGGLGMSFELRGKPVSNVIDTQLILNGEKHHYFNQKERWQRFYWPGQGSHPGTRVLWTSVGSDLRMYGDYQGTWGLIRFLENAKVTLLDDGASRYHLEVRAPDGKALTWHLRTELGEGPLALLRLRGFKLPAQIFLEGDRKAG</sequence>
<comment type="caution">
    <text evidence="5">The sequence shown here is derived from an EMBL/GenBank/DDBJ whole genome shotgun (WGS) entry which is preliminary data.</text>
</comment>
<gene>
    <name evidence="5" type="ORF">PSEMO_23940</name>
</gene>
<feature type="transmembrane region" description="Helical" evidence="1">
    <location>
        <begin position="12"/>
        <end position="35"/>
    </location>
</feature>
<dbReference type="InterPro" id="IPR009612">
    <property type="entry name" value="IcmF-rel"/>
</dbReference>
<reference evidence="5 6" key="1">
    <citation type="submission" date="2016-10" db="EMBL/GenBank/DDBJ databases">
        <title>Genome Sequence of Pseudomonas putida GM4FR.</title>
        <authorList>
            <person name="Poehlein A."/>
            <person name="Wemheuer F."/>
            <person name="Hollensteiner J."/>
            <person name="Wemheuer B."/>
        </authorList>
    </citation>
    <scope>NUCLEOTIDE SEQUENCE [LARGE SCALE GENOMIC DNA]</scope>
    <source>
        <strain evidence="5 6">GM4FR</strain>
    </source>
</reference>
<dbReference type="OrthoDB" id="9758229at2"/>
<evidence type="ECO:0008006" key="7">
    <source>
        <dbReference type="Google" id="ProtNLM"/>
    </source>
</evidence>
<feature type="domain" description="Type VI secretion system component TssM1 helical" evidence="4">
    <location>
        <begin position="862"/>
        <end position="963"/>
    </location>
</feature>
<keyword evidence="1" id="KW-1133">Transmembrane helix</keyword>
<dbReference type="PANTHER" id="PTHR36153">
    <property type="entry name" value="INNER MEMBRANE PROTEIN-RELATED"/>
    <property type="match status" value="1"/>
</dbReference>
<accession>A0A1Q9R5Q9</accession>
<dbReference type="AlphaFoldDB" id="A0A1Q9R5Q9"/>
<dbReference type="InterPro" id="IPR010623">
    <property type="entry name" value="IcmF_C"/>
</dbReference>
<proteinExistence type="predicted"/>
<dbReference type="InterPro" id="IPR048677">
    <property type="entry name" value="TssM1_hel"/>
</dbReference>
<keyword evidence="1" id="KW-0472">Membrane</keyword>
<keyword evidence="1" id="KW-0812">Transmembrane</keyword>
<dbReference type="EMBL" id="MKZO01000020">
    <property type="protein sequence ID" value="OLS62632.1"/>
    <property type="molecule type" value="Genomic_DNA"/>
</dbReference>
<feature type="domain" description="Type VI secretion system IcmF C-terminal" evidence="2">
    <location>
        <begin position="978"/>
        <end position="1078"/>
    </location>
</feature>
<dbReference type="PANTHER" id="PTHR36153:SF1">
    <property type="entry name" value="TYPE VI SECRETION SYSTEM COMPONENT TSSM1"/>
    <property type="match status" value="1"/>
</dbReference>
<feature type="domain" description="IcmF-related" evidence="3">
    <location>
        <begin position="401"/>
        <end position="711"/>
    </location>
</feature>
<dbReference type="RefSeq" id="WP_081430239.1">
    <property type="nucleotide sequence ID" value="NZ_MKZO01000020.1"/>
</dbReference>
<evidence type="ECO:0000256" key="1">
    <source>
        <dbReference type="SAM" id="Phobius"/>
    </source>
</evidence>
<dbReference type="Pfam" id="PF06761">
    <property type="entry name" value="IcmF-related"/>
    <property type="match status" value="1"/>
</dbReference>